<dbReference type="AlphaFoldDB" id="A0A0C1Y848"/>
<gene>
    <name evidence="2" type="ORF">QQ91_015985</name>
</gene>
<sequence>MLKRLTALLLVVTALVLQGCVSAGAGLQAYTDTYDGYRFLYPSGWTEVKVSGNADVVFHDIVNETENISVVISDVPEGQTLQDLGTPTEVGYKLSKSLNAMAGEEREVELANAIELDRDGVTYYILEYIADLPSGIRHNLASVVVRRGKLFTYNASTIEGRWDKVADLLKQSVASFSVD</sequence>
<dbReference type="GO" id="GO:0015979">
    <property type="term" value="P:photosynthesis"/>
    <property type="evidence" value="ECO:0007669"/>
    <property type="project" value="InterPro"/>
</dbReference>
<organism evidence="2">
    <name type="scientific">Lyngbya confervoides BDU141951</name>
    <dbReference type="NCBI Taxonomy" id="1574623"/>
    <lineage>
        <taxon>Bacteria</taxon>
        <taxon>Bacillati</taxon>
        <taxon>Cyanobacteriota</taxon>
        <taxon>Cyanophyceae</taxon>
        <taxon>Oscillatoriophycideae</taxon>
        <taxon>Oscillatoriales</taxon>
        <taxon>Microcoleaceae</taxon>
        <taxon>Lyngbya</taxon>
    </lineage>
</organism>
<evidence type="ECO:0000313" key="2">
    <source>
        <dbReference type="EMBL" id="NEV68613.1"/>
    </source>
</evidence>
<reference evidence="2" key="2">
    <citation type="journal article" date="2015" name="Genome Announc.">
        <title>Draft Genome Sequence of Filamentous Marine Cyanobacterium Lyngbya confervoides Strain BDU141951.</title>
        <authorList>
            <person name="Chandrababunaidu M.M."/>
            <person name="Sen D."/>
            <person name="Tripathy S."/>
        </authorList>
    </citation>
    <scope>NUCLEOTIDE SEQUENCE</scope>
    <source>
        <strain evidence="2">BDU141951</strain>
    </source>
</reference>
<dbReference type="GO" id="GO:0005509">
    <property type="term" value="F:calcium ion binding"/>
    <property type="evidence" value="ECO:0007669"/>
    <property type="project" value="InterPro"/>
</dbReference>
<dbReference type="InterPro" id="IPR016123">
    <property type="entry name" value="Mog1/PsbP_a/b/a-sand"/>
</dbReference>
<proteinExistence type="predicted"/>
<dbReference type="GO" id="GO:0009654">
    <property type="term" value="C:photosystem II oxygen evolving complex"/>
    <property type="evidence" value="ECO:0007669"/>
    <property type="project" value="InterPro"/>
</dbReference>
<dbReference type="Gene3D" id="3.40.1000.10">
    <property type="entry name" value="Mog1/PsbP, alpha/beta/alpha sandwich"/>
    <property type="match status" value="1"/>
</dbReference>
<dbReference type="InterPro" id="IPR002683">
    <property type="entry name" value="PsbP_C"/>
</dbReference>
<evidence type="ECO:0000259" key="1">
    <source>
        <dbReference type="Pfam" id="PF01789"/>
    </source>
</evidence>
<dbReference type="GO" id="GO:0019898">
    <property type="term" value="C:extrinsic component of membrane"/>
    <property type="evidence" value="ECO:0007669"/>
    <property type="project" value="InterPro"/>
</dbReference>
<accession>A0A0C1Y848</accession>
<dbReference type="PANTHER" id="PTHR31407">
    <property type="match status" value="1"/>
</dbReference>
<dbReference type="EMBL" id="JTHE02000003">
    <property type="protein sequence ID" value="NEV68613.1"/>
    <property type="molecule type" value="Genomic_DNA"/>
</dbReference>
<reference evidence="2" key="1">
    <citation type="submission" date="2014-11" db="EMBL/GenBank/DDBJ databases">
        <authorList>
            <person name="Malar M.C."/>
            <person name="Sen D."/>
            <person name="Tripathy S."/>
        </authorList>
    </citation>
    <scope>NUCLEOTIDE SEQUENCE</scope>
    <source>
        <strain evidence="2">BDU141951</strain>
    </source>
</reference>
<dbReference type="PANTHER" id="PTHR31407:SF16">
    <property type="entry name" value="PSBP DOMAIN-CONTAINING PROTEIN 7, CHLOROPLASTIC"/>
    <property type="match status" value="1"/>
</dbReference>
<feature type="domain" description="PsbP C-terminal" evidence="1">
    <location>
        <begin position="25"/>
        <end position="178"/>
    </location>
</feature>
<comment type="caution">
    <text evidence="2">The sequence shown here is derived from an EMBL/GenBank/DDBJ whole genome shotgun (WGS) entry which is preliminary data.</text>
</comment>
<dbReference type="SUPFAM" id="SSF55724">
    <property type="entry name" value="Mog1p/PsbP-like"/>
    <property type="match status" value="1"/>
</dbReference>
<reference evidence="2" key="3">
    <citation type="submission" date="2020-02" db="EMBL/GenBank/DDBJ databases">
        <authorList>
            <person name="Sarangi A.N."/>
            <person name="Ghosh S."/>
            <person name="Mukherjee M."/>
            <person name="Tripathy S."/>
        </authorList>
    </citation>
    <scope>NUCLEOTIDE SEQUENCE</scope>
    <source>
        <strain evidence="2">BDU141951</strain>
    </source>
</reference>
<name>A0A0C1Y848_9CYAN</name>
<dbReference type="NCBIfam" id="NF040946">
    <property type="entry name" value="PSII_PsbP"/>
    <property type="match status" value="1"/>
</dbReference>
<protein>
    <submittedName>
        <fullName evidence="2">Photosystem II oxygen evolving complex protein PsbP</fullName>
    </submittedName>
</protein>
<dbReference type="PROSITE" id="PS51257">
    <property type="entry name" value="PROKAR_LIPOPROTEIN"/>
    <property type="match status" value="1"/>
</dbReference>
<dbReference type="Pfam" id="PF01789">
    <property type="entry name" value="PsbP"/>
    <property type="match status" value="1"/>
</dbReference>